<comment type="subunit">
    <text evidence="9">The complex comprises the extracytoplasmic solute receptor protein and the two transmembrane proteins.</text>
</comment>
<keyword evidence="2 9" id="KW-0813">Transport</keyword>
<evidence type="ECO:0000256" key="9">
    <source>
        <dbReference type="RuleBase" id="RU369079"/>
    </source>
</evidence>
<organism evidence="11 12">
    <name type="scientific">Neopusillimonas maritima</name>
    <dbReference type="NCBI Taxonomy" id="2026239"/>
    <lineage>
        <taxon>Bacteria</taxon>
        <taxon>Pseudomonadati</taxon>
        <taxon>Pseudomonadota</taxon>
        <taxon>Betaproteobacteria</taxon>
        <taxon>Burkholderiales</taxon>
        <taxon>Alcaligenaceae</taxon>
        <taxon>Neopusillimonas</taxon>
    </lineage>
</organism>
<evidence type="ECO:0000256" key="1">
    <source>
        <dbReference type="ARBA" id="ARBA00004429"/>
    </source>
</evidence>
<dbReference type="GO" id="GO:0015740">
    <property type="term" value="P:C4-dicarboxylate transport"/>
    <property type="evidence" value="ECO:0007669"/>
    <property type="project" value="TreeGrafter"/>
</dbReference>
<dbReference type="OrthoDB" id="8689979at2"/>
<gene>
    <name evidence="11" type="ORF">CJP73_14375</name>
</gene>
<sequence length="172" mass="19236">MASPNPVARAYNGLITCLAVISGFIFGLMAFFIGADVFMRNVMDSGMPWVIEATEYAMYVATVFAAPWVLREGSHVSVDVITSVLPQRYGRYVVLVASLLGSFICLIVFYYSAIATINAFERSSMVYKSFTIPEWWVNFFVPFGMALMTIEFFLLFWSRLVHPSTATSGNQV</sequence>
<dbReference type="Proteomes" id="UP000266206">
    <property type="component" value="Unassembled WGS sequence"/>
</dbReference>
<evidence type="ECO:0000256" key="7">
    <source>
        <dbReference type="ARBA" id="ARBA00023136"/>
    </source>
</evidence>
<keyword evidence="6 9" id="KW-1133">Transmembrane helix</keyword>
<keyword evidence="7 9" id="KW-0472">Membrane</keyword>
<comment type="function">
    <text evidence="9">Part of the tripartite ATP-independent periplasmic (TRAP) transport system.</text>
</comment>
<protein>
    <recommendedName>
        <fullName evidence="9">TRAP transporter small permease protein</fullName>
    </recommendedName>
</protein>
<dbReference type="GO" id="GO:0022857">
    <property type="term" value="F:transmembrane transporter activity"/>
    <property type="evidence" value="ECO:0007669"/>
    <property type="project" value="UniProtKB-UniRule"/>
</dbReference>
<evidence type="ECO:0000256" key="2">
    <source>
        <dbReference type="ARBA" id="ARBA00022448"/>
    </source>
</evidence>
<dbReference type="PANTHER" id="PTHR35011">
    <property type="entry name" value="2,3-DIKETO-L-GULONATE TRAP TRANSPORTER SMALL PERMEASE PROTEIN YIAM"/>
    <property type="match status" value="1"/>
</dbReference>
<evidence type="ECO:0000256" key="6">
    <source>
        <dbReference type="ARBA" id="ARBA00022989"/>
    </source>
</evidence>
<keyword evidence="4 9" id="KW-0997">Cell inner membrane</keyword>
<feature type="domain" description="Tripartite ATP-independent periplasmic transporters DctQ component" evidence="10">
    <location>
        <begin position="29"/>
        <end position="159"/>
    </location>
</feature>
<feature type="transmembrane region" description="Helical" evidence="9">
    <location>
        <begin position="12"/>
        <end position="33"/>
    </location>
</feature>
<evidence type="ECO:0000256" key="5">
    <source>
        <dbReference type="ARBA" id="ARBA00022692"/>
    </source>
</evidence>
<evidence type="ECO:0000313" key="11">
    <source>
        <dbReference type="EMBL" id="RIY39425.1"/>
    </source>
</evidence>
<feature type="transmembrane region" description="Helical" evidence="9">
    <location>
        <begin position="92"/>
        <end position="115"/>
    </location>
</feature>
<accession>A0A3A1YP90</accession>
<proteinExistence type="inferred from homology"/>
<feature type="transmembrane region" description="Helical" evidence="9">
    <location>
        <begin position="135"/>
        <end position="157"/>
    </location>
</feature>
<evidence type="ECO:0000313" key="12">
    <source>
        <dbReference type="Proteomes" id="UP000266206"/>
    </source>
</evidence>
<dbReference type="AlphaFoldDB" id="A0A3A1YP90"/>
<evidence type="ECO:0000256" key="4">
    <source>
        <dbReference type="ARBA" id="ARBA00022519"/>
    </source>
</evidence>
<keyword evidence="3" id="KW-1003">Cell membrane</keyword>
<evidence type="ECO:0000259" key="10">
    <source>
        <dbReference type="Pfam" id="PF04290"/>
    </source>
</evidence>
<comment type="subcellular location">
    <subcellularLocation>
        <location evidence="1 9">Cell inner membrane</location>
        <topology evidence="1 9">Multi-pass membrane protein</topology>
    </subcellularLocation>
</comment>
<dbReference type="InterPro" id="IPR055348">
    <property type="entry name" value="DctQ"/>
</dbReference>
<comment type="caution">
    <text evidence="11">The sequence shown here is derived from an EMBL/GenBank/DDBJ whole genome shotgun (WGS) entry which is preliminary data.</text>
</comment>
<dbReference type="GO" id="GO:0005886">
    <property type="term" value="C:plasma membrane"/>
    <property type="evidence" value="ECO:0007669"/>
    <property type="project" value="UniProtKB-SubCell"/>
</dbReference>
<comment type="caution">
    <text evidence="9">Lacks conserved residue(s) required for the propagation of feature annotation.</text>
</comment>
<name>A0A3A1YP90_9BURK</name>
<dbReference type="RefSeq" id="WP_114421521.1">
    <property type="nucleotide sequence ID" value="NZ_NQYH01000016.1"/>
</dbReference>
<dbReference type="PANTHER" id="PTHR35011:SF2">
    <property type="entry name" value="2,3-DIKETO-L-GULONATE TRAP TRANSPORTER SMALL PERMEASE PROTEIN YIAM"/>
    <property type="match status" value="1"/>
</dbReference>
<dbReference type="EMBL" id="NQYH01000016">
    <property type="protein sequence ID" value="RIY39425.1"/>
    <property type="molecule type" value="Genomic_DNA"/>
</dbReference>
<keyword evidence="5 9" id="KW-0812">Transmembrane</keyword>
<comment type="similarity">
    <text evidence="8 9">Belongs to the TRAP transporter small permease family.</text>
</comment>
<evidence type="ECO:0000256" key="8">
    <source>
        <dbReference type="ARBA" id="ARBA00038436"/>
    </source>
</evidence>
<dbReference type="Pfam" id="PF04290">
    <property type="entry name" value="DctQ"/>
    <property type="match status" value="1"/>
</dbReference>
<dbReference type="InterPro" id="IPR007387">
    <property type="entry name" value="TRAP_DctQ"/>
</dbReference>
<reference evidence="11 12" key="1">
    <citation type="submission" date="2017-08" db="EMBL/GenBank/DDBJ databases">
        <title>Pusillimonas indicus sp. nov., a member of the family Alcaligenaceae isolated from surface seawater.</title>
        <authorList>
            <person name="Li J."/>
        </authorList>
    </citation>
    <scope>NUCLEOTIDE SEQUENCE [LARGE SCALE GENOMIC DNA]</scope>
    <source>
        <strain evidence="11 12">L52-1-41</strain>
    </source>
</reference>
<evidence type="ECO:0000256" key="3">
    <source>
        <dbReference type="ARBA" id="ARBA00022475"/>
    </source>
</evidence>